<dbReference type="Gene3D" id="3.90.1200.10">
    <property type="match status" value="1"/>
</dbReference>
<sequence length="113" mass="12453">HRLGEWIDDRYVQPALLHGDPWGGNFIVGPGGAPALIDPAAYYGDREADLAMTRLFGGFPPAFYQSYAAAWPLAPGWQDRVDLYNLYHLLNHLNLFGEGYGAQADATLARYVG</sequence>
<comment type="caution">
    <text evidence="1">The sequence shown here is derived from an EMBL/GenBank/DDBJ whole genome shotgun (WGS) entry which is preliminary data.</text>
</comment>
<feature type="non-terminal residue" evidence="1">
    <location>
        <position position="1"/>
    </location>
</feature>
<dbReference type="Proteomes" id="UP000050509">
    <property type="component" value="Unassembled WGS sequence"/>
</dbReference>
<evidence type="ECO:0000313" key="2">
    <source>
        <dbReference type="Proteomes" id="UP000050509"/>
    </source>
</evidence>
<dbReference type="EMBL" id="LJCR01001895">
    <property type="protein sequence ID" value="KPV49553.1"/>
    <property type="molecule type" value="Genomic_DNA"/>
</dbReference>
<dbReference type="InterPro" id="IPR016477">
    <property type="entry name" value="Fructo-/Ketosamine-3-kinase"/>
</dbReference>
<dbReference type="GO" id="GO:0016301">
    <property type="term" value="F:kinase activity"/>
    <property type="evidence" value="ECO:0007669"/>
    <property type="project" value="UniProtKB-KW"/>
</dbReference>
<keyword evidence="1" id="KW-0808">Transferase</keyword>
<reference evidence="1 2" key="1">
    <citation type="submission" date="2015-09" db="EMBL/GenBank/DDBJ databases">
        <title>Draft genome sequence of Kouleothrix aurantiaca JCM 19913.</title>
        <authorList>
            <person name="Hemp J."/>
        </authorList>
    </citation>
    <scope>NUCLEOTIDE SEQUENCE [LARGE SCALE GENOMIC DNA]</scope>
    <source>
        <strain evidence="1 2">COM-B</strain>
    </source>
</reference>
<dbReference type="InterPro" id="IPR011009">
    <property type="entry name" value="Kinase-like_dom_sf"/>
</dbReference>
<dbReference type="SUPFAM" id="SSF56112">
    <property type="entry name" value="Protein kinase-like (PK-like)"/>
    <property type="match status" value="1"/>
</dbReference>
<keyword evidence="2" id="KW-1185">Reference proteome</keyword>
<dbReference type="PANTHER" id="PTHR12149:SF8">
    <property type="entry name" value="PROTEIN-RIBULOSAMINE 3-KINASE"/>
    <property type="match status" value="1"/>
</dbReference>
<evidence type="ECO:0000313" key="1">
    <source>
        <dbReference type="EMBL" id="KPV49553.1"/>
    </source>
</evidence>
<dbReference type="AlphaFoldDB" id="A0A0P9FAF2"/>
<dbReference type="PATRIC" id="fig|186479.3.peg.3320"/>
<organism evidence="1 2">
    <name type="scientific">Kouleothrix aurantiaca</name>
    <dbReference type="NCBI Taxonomy" id="186479"/>
    <lineage>
        <taxon>Bacteria</taxon>
        <taxon>Bacillati</taxon>
        <taxon>Chloroflexota</taxon>
        <taxon>Chloroflexia</taxon>
        <taxon>Chloroflexales</taxon>
        <taxon>Roseiflexineae</taxon>
        <taxon>Roseiflexaceae</taxon>
        <taxon>Kouleothrix</taxon>
    </lineage>
</organism>
<keyword evidence="1" id="KW-0418">Kinase</keyword>
<proteinExistence type="predicted"/>
<dbReference type="PANTHER" id="PTHR12149">
    <property type="entry name" value="FRUCTOSAMINE 3 KINASE-RELATED PROTEIN"/>
    <property type="match status" value="1"/>
</dbReference>
<accession>A0A0P9FAF2</accession>
<gene>
    <name evidence="1" type="ORF">SE17_31960</name>
</gene>
<protein>
    <submittedName>
        <fullName evidence="1">Fructosamine kinase</fullName>
    </submittedName>
</protein>
<name>A0A0P9FAF2_9CHLR</name>
<dbReference type="Pfam" id="PF03881">
    <property type="entry name" value="Fructosamin_kin"/>
    <property type="match status" value="1"/>
</dbReference>